<dbReference type="PANTHER" id="PTHR38119">
    <property type="entry name" value="BTB DOMAIN-CONTAINING PROTEIN-RELATED"/>
    <property type="match status" value="1"/>
</dbReference>
<feature type="compositionally biased region" description="Pro residues" evidence="1">
    <location>
        <begin position="215"/>
        <end position="247"/>
    </location>
</feature>
<proteinExistence type="predicted"/>
<feature type="compositionally biased region" description="Polar residues" evidence="1">
    <location>
        <begin position="391"/>
        <end position="402"/>
    </location>
</feature>
<comment type="caution">
    <text evidence="2">The sequence shown here is derived from an EMBL/GenBank/DDBJ whole genome shotgun (WGS) entry which is preliminary data.</text>
</comment>
<evidence type="ECO:0000313" key="3">
    <source>
        <dbReference type="Proteomes" id="UP000717696"/>
    </source>
</evidence>
<organism evidence="2 3">
    <name type="scientific">Dactylonectria estremocensis</name>
    <dbReference type="NCBI Taxonomy" id="1079267"/>
    <lineage>
        <taxon>Eukaryota</taxon>
        <taxon>Fungi</taxon>
        <taxon>Dikarya</taxon>
        <taxon>Ascomycota</taxon>
        <taxon>Pezizomycotina</taxon>
        <taxon>Sordariomycetes</taxon>
        <taxon>Hypocreomycetidae</taxon>
        <taxon>Hypocreales</taxon>
        <taxon>Nectriaceae</taxon>
        <taxon>Dactylonectria</taxon>
    </lineage>
</organism>
<dbReference type="AlphaFoldDB" id="A0A9P9F0V9"/>
<evidence type="ECO:0000313" key="2">
    <source>
        <dbReference type="EMBL" id="KAH7149801.1"/>
    </source>
</evidence>
<dbReference type="OrthoDB" id="5280838at2759"/>
<dbReference type="Proteomes" id="UP000717696">
    <property type="component" value="Unassembled WGS sequence"/>
</dbReference>
<feature type="region of interest" description="Disordered" evidence="1">
    <location>
        <begin position="389"/>
        <end position="474"/>
    </location>
</feature>
<protein>
    <submittedName>
        <fullName evidence="2">Uncharacterized protein</fullName>
    </submittedName>
</protein>
<dbReference type="EMBL" id="JAGMUU010000006">
    <property type="protein sequence ID" value="KAH7149801.1"/>
    <property type="molecule type" value="Genomic_DNA"/>
</dbReference>
<reference evidence="2" key="1">
    <citation type="journal article" date="2021" name="Nat. Commun.">
        <title>Genetic determinants of endophytism in the Arabidopsis root mycobiome.</title>
        <authorList>
            <person name="Mesny F."/>
            <person name="Miyauchi S."/>
            <person name="Thiergart T."/>
            <person name="Pickel B."/>
            <person name="Atanasova L."/>
            <person name="Karlsson M."/>
            <person name="Huettel B."/>
            <person name="Barry K.W."/>
            <person name="Haridas S."/>
            <person name="Chen C."/>
            <person name="Bauer D."/>
            <person name="Andreopoulos W."/>
            <person name="Pangilinan J."/>
            <person name="LaButti K."/>
            <person name="Riley R."/>
            <person name="Lipzen A."/>
            <person name="Clum A."/>
            <person name="Drula E."/>
            <person name="Henrissat B."/>
            <person name="Kohler A."/>
            <person name="Grigoriev I.V."/>
            <person name="Martin F.M."/>
            <person name="Hacquard S."/>
        </authorList>
    </citation>
    <scope>NUCLEOTIDE SEQUENCE</scope>
    <source>
        <strain evidence="2">MPI-CAGE-AT-0021</strain>
    </source>
</reference>
<dbReference type="PANTHER" id="PTHR38119:SF1">
    <property type="entry name" value="BTB DOMAIN-CONTAINING PROTEIN"/>
    <property type="match status" value="1"/>
</dbReference>
<feature type="region of interest" description="Disordered" evidence="1">
    <location>
        <begin position="679"/>
        <end position="708"/>
    </location>
</feature>
<feature type="region of interest" description="Disordered" evidence="1">
    <location>
        <begin position="187"/>
        <end position="322"/>
    </location>
</feature>
<feature type="compositionally biased region" description="Low complexity" evidence="1">
    <location>
        <begin position="282"/>
        <end position="297"/>
    </location>
</feature>
<feature type="compositionally biased region" description="Polar residues" evidence="1">
    <location>
        <begin position="445"/>
        <end position="455"/>
    </location>
</feature>
<gene>
    <name evidence="2" type="ORF">B0J13DRAFT_522887</name>
</gene>
<keyword evidence="3" id="KW-1185">Reference proteome</keyword>
<sequence>MDCSGAHWHPTIANQTAGTTPAPYRGTKMEHEVLYRIFPDCTTPPLQDGTHANGRPPKLTQRDPIRRREADEREKSPRPAPPPRSLINKKSRLRASYTGTTDGFSQTLAAFLYHLRGFNCSSGFCNCYLRVVDSIAASRAARPTPPIRRHGGQGYRLLDPPWQWQWKVRTRPPSRPFLSFSRRHLPRFRDKGSSNNNSSSGSSISIVKPGLAQQQPPPTDPAPPLIRPRPPRRPSPSPSPSPSPPPYRNRNRNHPLDSITTASSASPMVSTLEPPPAAPSTLSRRGPSSVVSRPSLSRTKRYNRSHTGGGSSQHAPQNDFPVFANSGDVEIIVAARECPPGTVPPQNRYLLHRHTLTRCSGFFEASTATEWSRARALPAGTELARIGENGATASGNSDDGSSLTGGNGAATPRRRWRYELDPRAASGSGSGSGDIPMLVQRDELSSPSLFTPVANSGSSRSSHRAKHSHSHSLSSASSSHFFRSVANLGLSSHSSHQSQPPPLSQPDQDLLRDYDNLFRIFYNYPPVLDGVNVADAYVQCKSLLTLADQYDALAVVGPRVDHHMLQFQSRLWKQIAKYPISYLRLGYLARSKVIFQEALIHVVGQWPVGERSLRAALPDVVLDIIEDKVDELEDTVSRVEGRLFRVGLLNNRGERVAPSTHYLDWLAVCLFRQWLADHTSPPPPPPASDQRRHPGSRDGGRPSALPPVVPPLASVGRAYRTLGSAAPATFLGHDECKRFLKLTPELYSRDNLRRFEKRLDELKAMGREIVRPLMTSGLELDMNGTTRAADGITYLTCTTVTNRDLPWDVDD</sequence>
<feature type="compositionally biased region" description="Basic residues" evidence="1">
    <location>
        <begin position="461"/>
        <end position="470"/>
    </location>
</feature>
<evidence type="ECO:0000256" key="1">
    <source>
        <dbReference type="SAM" id="MobiDB-lite"/>
    </source>
</evidence>
<feature type="compositionally biased region" description="Low complexity" evidence="1">
    <location>
        <begin position="193"/>
        <end position="206"/>
    </location>
</feature>
<feature type="compositionally biased region" description="Basic and acidic residues" evidence="1">
    <location>
        <begin position="60"/>
        <end position="77"/>
    </location>
</feature>
<accession>A0A9P9F0V9</accession>
<feature type="region of interest" description="Disordered" evidence="1">
    <location>
        <begin position="1"/>
        <end position="25"/>
    </location>
</feature>
<feature type="region of interest" description="Disordered" evidence="1">
    <location>
        <begin position="45"/>
        <end position="92"/>
    </location>
</feature>
<feature type="compositionally biased region" description="Basic and acidic residues" evidence="1">
    <location>
        <begin position="689"/>
        <end position="700"/>
    </location>
</feature>
<name>A0A9P9F0V9_9HYPO</name>
<feature type="compositionally biased region" description="Polar residues" evidence="1">
    <location>
        <begin position="258"/>
        <end position="269"/>
    </location>
</feature>